<sequence length="78" mass="9572">MRYREQRRRRWSHLSFVVFADGNTVFTLSKRLNCIFNLLVHCENEFCCSHILLTCTFYYFYRILNEDWCVLPFHKGNV</sequence>
<keyword evidence="2" id="KW-1185">Reference proteome</keyword>
<reference evidence="2" key="1">
    <citation type="journal article" date="2022" name="Mol. Ecol. Resour.">
        <title>The genomes of chicory, endive, great burdock and yacon provide insights into Asteraceae palaeo-polyploidization history and plant inulin production.</title>
        <authorList>
            <person name="Fan W."/>
            <person name="Wang S."/>
            <person name="Wang H."/>
            <person name="Wang A."/>
            <person name="Jiang F."/>
            <person name="Liu H."/>
            <person name="Zhao H."/>
            <person name="Xu D."/>
            <person name="Zhang Y."/>
        </authorList>
    </citation>
    <scope>NUCLEOTIDE SEQUENCE [LARGE SCALE GENOMIC DNA]</scope>
    <source>
        <strain evidence="2">cv. Yunnan</strain>
    </source>
</reference>
<evidence type="ECO:0000313" key="1">
    <source>
        <dbReference type="EMBL" id="KAI3800326.1"/>
    </source>
</evidence>
<name>A0ACB9HYC7_9ASTR</name>
<protein>
    <submittedName>
        <fullName evidence="1">Uncharacterized protein</fullName>
    </submittedName>
</protein>
<organism evidence="1 2">
    <name type="scientific">Smallanthus sonchifolius</name>
    <dbReference type="NCBI Taxonomy" id="185202"/>
    <lineage>
        <taxon>Eukaryota</taxon>
        <taxon>Viridiplantae</taxon>
        <taxon>Streptophyta</taxon>
        <taxon>Embryophyta</taxon>
        <taxon>Tracheophyta</taxon>
        <taxon>Spermatophyta</taxon>
        <taxon>Magnoliopsida</taxon>
        <taxon>eudicotyledons</taxon>
        <taxon>Gunneridae</taxon>
        <taxon>Pentapetalae</taxon>
        <taxon>asterids</taxon>
        <taxon>campanulids</taxon>
        <taxon>Asterales</taxon>
        <taxon>Asteraceae</taxon>
        <taxon>Asteroideae</taxon>
        <taxon>Heliantheae alliance</taxon>
        <taxon>Millerieae</taxon>
        <taxon>Smallanthus</taxon>
    </lineage>
</organism>
<accession>A0ACB9HYC7</accession>
<gene>
    <name evidence="1" type="ORF">L1987_28415</name>
</gene>
<reference evidence="1 2" key="2">
    <citation type="journal article" date="2022" name="Mol. Ecol. Resour.">
        <title>The genomes of chicory, endive, great burdock and yacon provide insights into Asteraceae paleo-polyploidization history and plant inulin production.</title>
        <authorList>
            <person name="Fan W."/>
            <person name="Wang S."/>
            <person name="Wang H."/>
            <person name="Wang A."/>
            <person name="Jiang F."/>
            <person name="Liu H."/>
            <person name="Zhao H."/>
            <person name="Xu D."/>
            <person name="Zhang Y."/>
        </authorList>
    </citation>
    <scope>NUCLEOTIDE SEQUENCE [LARGE SCALE GENOMIC DNA]</scope>
    <source>
        <strain evidence="2">cv. Yunnan</strain>
        <tissue evidence="1">Leaves</tissue>
    </source>
</reference>
<proteinExistence type="predicted"/>
<comment type="caution">
    <text evidence="1">The sequence shown here is derived from an EMBL/GenBank/DDBJ whole genome shotgun (WGS) entry which is preliminary data.</text>
</comment>
<evidence type="ECO:0000313" key="2">
    <source>
        <dbReference type="Proteomes" id="UP001056120"/>
    </source>
</evidence>
<dbReference type="EMBL" id="CM042027">
    <property type="protein sequence ID" value="KAI3800326.1"/>
    <property type="molecule type" value="Genomic_DNA"/>
</dbReference>
<dbReference type="Proteomes" id="UP001056120">
    <property type="component" value="Linkage Group LG10"/>
</dbReference>